<dbReference type="GO" id="GO:0000105">
    <property type="term" value="P:L-histidine biosynthetic process"/>
    <property type="evidence" value="ECO:0007669"/>
    <property type="project" value="UniProtKB-UniRule"/>
</dbReference>
<dbReference type="CDD" id="cd13595">
    <property type="entry name" value="PBP2_HisGs"/>
    <property type="match status" value="1"/>
</dbReference>
<evidence type="ECO:0000256" key="15">
    <source>
        <dbReference type="ARBA" id="ARBA00024861"/>
    </source>
</evidence>
<gene>
    <name evidence="16 18" type="primary">hisG</name>
    <name evidence="18" type="ORF">AN619_07430</name>
</gene>
<dbReference type="InterPro" id="IPR013820">
    <property type="entry name" value="ATP_PRibTrfase_cat"/>
</dbReference>
<comment type="subcellular location">
    <subcellularLocation>
        <location evidence="2 16">Cytoplasm</location>
    </subcellularLocation>
</comment>
<evidence type="ECO:0000256" key="4">
    <source>
        <dbReference type="ARBA" id="ARBA00009489"/>
    </source>
</evidence>
<comment type="domain">
    <text evidence="16">Lacks the C-terminal regulatory region which is replaced by HisZ.</text>
</comment>
<dbReference type="UniPathway" id="UPA00031">
    <property type="reaction ID" value="UER00006"/>
</dbReference>
<keyword evidence="12 16" id="KW-0547">Nucleotide-binding</keyword>
<keyword evidence="11 16" id="KW-0808">Transferase</keyword>
<keyword evidence="14 16" id="KW-0368">Histidine biosynthesis</keyword>
<evidence type="ECO:0000256" key="3">
    <source>
        <dbReference type="ARBA" id="ARBA00004667"/>
    </source>
</evidence>
<sequence>MDYVTIALAKGRLADITVELFEKIGISFTDYFSNSRKLIFANEEEGMRLVLVKARDVPIYVEQGAADIGIVGKDTLLDTKANVYEMMDLKFGKCRFAVAALEEYTGNIDRKTRVATKYVNVAKNFFQKKGEPIEIIKLSGSVELAPIMGLSDVIVDIVETGTTLKENGLVILENICEVSARLIANKASFKTKADQVEKIIKALECTVQERKYSP</sequence>
<feature type="domain" description="ATP phosphoribosyltransferase catalytic" evidence="17">
    <location>
        <begin position="53"/>
        <end position="204"/>
    </location>
</feature>
<evidence type="ECO:0000256" key="9">
    <source>
        <dbReference type="ARBA" id="ARBA00022605"/>
    </source>
</evidence>
<comment type="similarity">
    <text evidence="4 16">Belongs to the ATP phosphoribosyltransferase family. Short subfamily.</text>
</comment>
<dbReference type="InterPro" id="IPR001348">
    <property type="entry name" value="ATP_PRibTrfase_HisG"/>
</dbReference>
<evidence type="ECO:0000256" key="5">
    <source>
        <dbReference type="ARBA" id="ARBA00011496"/>
    </source>
</evidence>
<dbReference type="OrthoDB" id="9801867at2"/>
<evidence type="ECO:0000256" key="14">
    <source>
        <dbReference type="ARBA" id="ARBA00023102"/>
    </source>
</evidence>
<dbReference type="FunFam" id="3.40.190.10:FF:000011">
    <property type="entry name" value="ATP phosphoribosyltransferase"/>
    <property type="match status" value="1"/>
</dbReference>
<dbReference type="GO" id="GO:0003879">
    <property type="term" value="F:ATP phosphoribosyltransferase activity"/>
    <property type="evidence" value="ECO:0007669"/>
    <property type="project" value="UniProtKB-UniRule"/>
</dbReference>
<keyword evidence="8 16" id="KW-0963">Cytoplasm</keyword>
<dbReference type="STRING" id="520762.AN619_07430"/>
<comment type="catalytic activity">
    <reaction evidence="1 16">
        <text>1-(5-phospho-beta-D-ribosyl)-ATP + diphosphate = 5-phospho-alpha-D-ribose 1-diphosphate + ATP</text>
        <dbReference type="Rhea" id="RHEA:18473"/>
        <dbReference type="ChEBI" id="CHEBI:30616"/>
        <dbReference type="ChEBI" id="CHEBI:33019"/>
        <dbReference type="ChEBI" id="CHEBI:58017"/>
        <dbReference type="ChEBI" id="CHEBI:73183"/>
        <dbReference type="EC" id="2.4.2.17"/>
    </reaction>
</comment>
<dbReference type="SUPFAM" id="SSF53850">
    <property type="entry name" value="Periplasmic binding protein-like II"/>
    <property type="match status" value="1"/>
</dbReference>
<dbReference type="PATRIC" id="fig|520762.4.peg.829"/>
<keyword evidence="10 16" id="KW-0328">Glycosyltransferase</keyword>
<proteinExistence type="inferred from homology"/>
<dbReference type="GO" id="GO:0005737">
    <property type="term" value="C:cytoplasm"/>
    <property type="evidence" value="ECO:0007669"/>
    <property type="project" value="UniProtKB-SubCell"/>
</dbReference>
<reference evidence="18 19" key="1">
    <citation type="submission" date="2015-12" db="EMBL/GenBank/DDBJ databases">
        <title>Draft genome sequence of the thermoanaerobe Thermotalea metallivorans, an isolate from the runoff channel of the Great Artesian Basin, Australia.</title>
        <authorList>
            <person name="Patel B.K."/>
        </authorList>
    </citation>
    <scope>NUCLEOTIDE SEQUENCE [LARGE SCALE GENOMIC DNA]</scope>
    <source>
        <strain evidence="18 19">B2-1</strain>
    </source>
</reference>
<comment type="caution">
    <text evidence="18">The sequence shown here is derived from an EMBL/GenBank/DDBJ whole genome shotgun (WGS) entry which is preliminary data.</text>
</comment>
<evidence type="ECO:0000256" key="7">
    <source>
        <dbReference type="ARBA" id="ARBA00020998"/>
    </source>
</evidence>
<comment type="pathway">
    <text evidence="3 16">Amino-acid biosynthesis; L-histidine biosynthesis; L-histidine from 5-phospho-alpha-D-ribose 1-diphosphate: step 1/9.</text>
</comment>
<dbReference type="Gene3D" id="3.40.190.10">
    <property type="entry name" value="Periplasmic binding protein-like II"/>
    <property type="match status" value="2"/>
</dbReference>
<dbReference type="AlphaFoldDB" id="A0A140L9I8"/>
<dbReference type="Pfam" id="PF01634">
    <property type="entry name" value="HisG"/>
    <property type="match status" value="1"/>
</dbReference>
<evidence type="ECO:0000313" key="18">
    <source>
        <dbReference type="EMBL" id="KXG77213.1"/>
    </source>
</evidence>
<keyword evidence="9 16" id="KW-0028">Amino-acid biosynthesis</keyword>
<evidence type="ECO:0000256" key="8">
    <source>
        <dbReference type="ARBA" id="ARBA00022490"/>
    </source>
</evidence>
<organism evidence="18 19">
    <name type="scientific">Thermotalea metallivorans</name>
    <dbReference type="NCBI Taxonomy" id="520762"/>
    <lineage>
        <taxon>Bacteria</taxon>
        <taxon>Bacillati</taxon>
        <taxon>Bacillota</taxon>
        <taxon>Clostridia</taxon>
        <taxon>Peptostreptococcales</taxon>
        <taxon>Thermotaleaceae</taxon>
        <taxon>Thermotalea</taxon>
    </lineage>
</organism>
<evidence type="ECO:0000256" key="2">
    <source>
        <dbReference type="ARBA" id="ARBA00004496"/>
    </source>
</evidence>
<dbReference type="PANTHER" id="PTHR21403:SF8">
    <property type="entry name" value="ATP PHOSPHORIBOSYLTRANSFERASE"/>
    <property type="match status" value="1"/>
</dbReference>
<evidence type="ECO:0000256" key="10">
    <source>
        <dbReference type="ARBA" id="ARBA00022676"/>
    </source>
</evidence>
<evidence type="ECO:0000256" key="11">
    <source>
        <dbReference type="ARBA" id="ARBA00022679"/>
    </source>
</evidence>
<dbReference type="HAMAP" id="MF_01018">
    <property type="entry name" value="HisG_Short"/>
    <property type="match status" value="1"/>
</dbReference>
<dbReference type="RefSeq" id="WP_068555114.1">
    <property type="nucleotide sequence ID" value="NZ_LOEE01000019.1"/>
</dbReference>
<name>A0A140L9I8_9FIRM</name>
<comment type="subunit">
    <text evidence="5 16">Heteromultimer composed of HisG and HisZ subunits.</text>
</comment>
<evidence type="ECO:0000256" key="13">
    <source>
        <dbReference type="ARBA" id="ARBA00022840"/>
    </source>
</evidence>
<dbReference type="EMBL" id="LOEE01000019">
    <property type="protein sequence ID" value="KXG77213.1"/>
    <property type="molecule type" value="Genomic_DNA"/>
</dbReference>
<dbReference type="Proteomes" id="UP000070456">
    <property type="component" value="Unassembled WGS sequence"/>
</dbReference>
<dbReference type="EC" id="2.4.2.17" evidence="6 16"/>
<dbReference type="InterPro" id="IPR018198">
    <property type="entry name" value="ATP_PRibTrfase_CS"/>
</dbReference>
<comment type="function">
    <text evidence="15 16">Catalyzes the condensation of ATP and 5-phosphoribose 1-diphosphate to form N'-(5'-phosphoribosyl)-ATP (PR-ATP). Has a crucial role in the pathway because the rate of histidine biosynthesis seems to be controlled primarily by regulation of HisG enzymatic activity.</text>
</comment>
<evidence type="ECO:0000256" key="16">
    <source>
        <dbReference type="HAMAP-Rule" id="MF_01018"/>
    </source>
</evidence>
<dbReference type="PANTHER" id="PTHR21403">
    <property type="entry name" value="ATP PHOSPHORIBOSYLTRANSFERASE ATP-PRTASE"/>
    <property type="match status" value="1"/>
</dbReference>
<keyword evidence="19" id="KW-1185">Reference proteome</keyword>
<evidence type="ECO:0000259" key="17">
    <source>
        <dbReference type="Pfam" id="PF01634"/>
    </source>
</evidence>
<dbReference type="PROSITE" id="PS01316">
    <property type="entry name" value="ATP_P_PHORIBOSYLTR"/>
    <property type="match status" value="1"/>
</dbReference>
<evidence type="ECO:0000313" key="19">
    <source>
        <dbReference type="Proteomes" id="UP000070456"/>
    </source>
</evidence>
<evidence type="ECO:0000256" key="12">
    <source>
        <dbReference type="ARBA" id="ARBA00022741"/>
    </source>
</evidence>
<protein>
    <recommendedName>
        <fullName evidence="7 16">ATP phosphoribosyltransferase</fullName>
        <shortName evidence="16">ATP-PRT</shortName>
        <shortName evidence="16">ATP-PRTase</shortName>
        <ecNumber evidence="6 16">2.4.2.17</ecNumber>
    </recommendedName>
</protein>
<dbReference type="InterPro" id="IPR024893">
    <property type="entry name" value="ATP_PRibTrfase_HisG_short"/>
</dbReference>
<accession>A0A140L9I8</accession>
<keyword evidence="13 16" id="KW-0067">ATP-binding</keyword>
<dbReference type="NCBIfam" id="TIGR00070">
    <property type="entry name" value="hisG"/>
    <property type="match status" value="1"/>
</dbReference>
<evidence type="ECO:0000256" key="1">
    <source>
        <dbReference type="ARBA" id="ARBA00000915"/>
    </source>
</evidence>
<dbReference type="GO" id="GO:0005524">
    <property type="term" value="F:ATP binding"/>
    <property type="evidence" value="ECO:0007669"/>
    <property type="project" value="UniProtKB-KW"/>
</dbReference>
<evidence type="ECO:0000256" key="6">
    <source>
        <dbReference type="ARBA" id="ARBA00011946"/>
    </source>
</evidence>